<dbReference type="InterPro" id="IPR012349">
    <property type="entry name" value="Split_barrel_FMN-bd"/>
</dbReference>
<organism evidence="2 3">
    <name type="scientific">Actinomadura coerulea</name>
    <dbReference type="NCBI Taxonomy" id="46159"/>
    <lineage>
        <taxon>Bacteria</taxon>
        <taxon>Bacillati</taxon>
        <taxon>Actinomycetota</taxon>
        <taxon>Actinomycetes</taxon>
        <taxon>Streptosporangiales</taxon>
        <taxon>Thermomonosporaceae</taxon>
        <taxon>Actinomadura</taxon>
    </lineage>
</organism>
<proteinExistence type="predicted"/>
<reference evidence="2 3" key="1">
    <citation type="submission" date="2020-08" db="EMBL/GenBank/DDBJ databases">
        <title>Sequencing the genomes of 1000 actinobacteria strains.</title>
        <authorList>
            <person name="Klenk H.-P."/>
        </authorList>
    </citation>
    <scope>NUCLEOTIDE SEQUENCE [LARGE SCALE GENOMIC DNA]</scope>
    <source>
        <strain evidence="2 3">DSM 43675</strain>
    </source>
</reference>
<dbReference type="EMBL" id="JACHMQ010000001">
    <property type="protein sequence ID" value="MBB6393941.1"/>
    <property type="molecule type" value="Genomic_DNA"/>
</dbReference>
<evidence type="ECO:0000313" key="3">
    <source>
        <dbReference type="Proteomes" id="UP000546324"/>
    </source>
</evidence>
<protein>
    <recommendedName>
        <fullName evidence="1">Pyridoxamine 5'-phosphate oxidase N-terminal domain-containing protein</fullName>
    </recommendedName>
</protein>
<keyword evidence="3" id="KW-1185">Reference proteome</keyword>
<dbReference type="InterPro" id="IPR011576">
    <property type="entry name" value="Pyridox_Oxase_N"/>
</dbReference>
<dbReference type="AlphaFoldDB" id="A0A7X0FW17"/>
<dbReference type="RefSeq" id="WP_185023671.1">
    <property type="nucleotide sequence ID" value="NZ_JACHMQ010000001.1"/>
</dbReference>
<dbReference type="Pfam" id="PF01243">
    <property type="entry name" value="PNPOx_N"/>
    <property type="match status" value="1"/>
</dbReference>
<name>A0A7X0FW17_9ACTN</name>
<evidence type="ECO:0000259" key="1">
    <source>
        <dbReference type="Pfam" id="PF01243"/>
    </source>
</evidence>
<feature type="domain" description="Pyridoxamine 5'-phosphate oxidase N-terminal" evidence="1">
    <location>
        <begin position="8"/>
        <end position="102"/>
    </location>
</feature>
<accession>A0A7X0FW17</accession>
<dbReference type="SUPFAM" id="SSF50475">
    <property type="entry name" value="FMN-binding split barrel"/>
    <property type="match status" value="1"/>
</dbReference>
<gene>
    <name evidence="2" type="ORF">BKA00_000855</name>
</gene>
<dbReference type="Proteomes" id="UP000546324">
    <property type="component" value="Unassembled WGS sequence"/>
</dbReference>
<sequence>MSLPENLDELARSVIDENRYMTLGTSEADHRPRLSPVYFTHAGYRTFYWVSSPDARHSGNVAARPEVAIVIYDTSVEIGQGRAVYVDAVASLVTDEDLPRRCAEAFAQAGPDGVAFRPDELSGEAPLRLYHADATGYEVHLPGRDPRNATGIDTRVRVDPVEQT</sequence>
<comment type="caution">
    <text evidence="2">The sequence shown here is derived from an EMBL/GenBank/DDBJ whole genome shotgun (WGS) entry which is preliminary data.</text>
</comment>
<dbReference type="Gene3D" id="2.30.110.10">
    <property type="entry name" value="Electron Transport, Fmn-binding Protein, Chain A"/>
    <property type="match status" value="1"/>
</dbReference>
<evidence type="ECO:0000313" key="2">
    <source>
        <dbReference type="EMBL" id="MBB6393941.1"/>
    </source>
</evidence>